<dbReference type="OrthoDB" id="1607513at2759"/>
<gene>
    <name evidence="1" type="ORF">M422DRAFT_103270</name>
</gene>
<reference evidence="1 2" key="1">
    <citation type="submission" date="2014-06" db="EMBL/GenBank/DDBJ databases">
        <title>Evolutionary Origins and Diversification of the Mycorrhizal Mutualists.</title>
        <authorList>
            <consortium name="DOE Joint Genome Institute"/>
            <consortium name="Mycorrhizal Genomics Consortium"/>
            <person name="Kohler A."/>
            <person name="Kuo A."/>
            <person name="Nagy L.G."/>
            <person name="Floudas D."/>
            <person name="Copeland A."/>
            <person name="Barry K.W."/>
            <person name="Cichocki N."/>
            <person name="Veneault-Fourrey C."/>
            <person name="LaButti K."/>
            <person name="Lindquist E.A."/>
            <person name="Lipzen A."/>
            <person name="Lundell T."/>
            <person name="Morin E."/>
            <person name="Murat C."/>
            <person name="Riley R."/>
            <person name="Ohm R."/>
            <person name="Sun H."/>
            <person name="Tunlid A."/>
            <person name="Henrissat B."/>
            <person name="Grigoriev I.V."/>
            <person name="Hibbett D.S."/>
            <person name="Martin F."/>
        </authorList>
    </citation>
    <scope>NUCLEOTIDE SEQUENCE [LARGE SCALE GENOMIC DNA]</scope>
    <source>
        <strain evidence="1 2">SS14</strain>
    </source>
</reference>
<dbReference type="Proteomes" id="UP000054279">
    <property type="component" value="Unassembled WGS sequence"/>
</dbReference>
<sequence>DRDIPHRTVIRSLIKKAWEHHFMDMTLDMKSSVGKISLTMDIWDDKSMRAYAGVTAHYI</sequence>
<proteinExistence type="predicted"/>
<keyword evidence="2" id="KW-1185">Reference proteome</keyword>
<name>A0A0C9TER2_SPHS4</name>
<dbReference type="AlphaFoldDB" id="A0A0C9TER2"/>
<evidence type="ECO:0000313" key="2">
    <source>
        <dbReference type="Proteomes" id="UP000054279"/>
    </source>
</evidence>
<organism evidence="1 2">
    <name type="scientific">Sphaerobolus stellatus (strain SS14)</name>
    <dbReference type="NCBI Taxonomy" id="990650"/>
    <lineage>
        <taxon>Eukaryota</taxon>
        <taxon>Fungi</taxon>
        <taxon>Dikarya</taxon>
        <taxon>Basidiomycota</taxon>
        <taxon>Agaricomycotina</taxon>
        <taxon>Agaricomycetes</taxon>
        <taxon>Phallomycetidae</taxon>
        <taxon>Geastrales</taxon>
        <taxon>Sphaerobolaceae</taxon>
        <taxon>Sphaerobolus</taxon>
    </lineage>
</organism>
<protein>
    <submittedName>
        <fullName evidence="1">Uncharacterized protein</fullName>
    </submittedName>
</protein>
<accession>A0A0C9TER2</accession>
<feature type="non-terminal residue" evidence="1">
    <location>
        <position position="59"/>
    </location>
</feature>
<evidence type="ECO:0000313" key="1">
    <source>
        <dbReference type="EMBL" id="KIJ27808.1"/>
    </source>
</evidence>
<dbReference type="HOGENOM" id="CLU_155624_2_2_1"/>
<feature type="non-terminal residue" evidence="1">
    <location>
        <position position="1"/>
    </location>
</feature>
<dbReference type="EMBL" id="KN837323">
    <property type="protein sequence ID" value="KIJ27808.1"/>
    <property type="molecule type" value="Genomic_DNA"/>
</dbReference>